<keyword evidence="3" id="KW-1003">Cell membrane</keyword>
<feature type="transmembrane region" description="Helical" evidence="7">
    <location>
        <begin position="34"/>
        <end position="53"/>
    </location>
</feature>
<dbReference type="PANTHER" id="PTHR36838">
    <property type="entry name" value="AUXIN EFFLUX CARRIER FAMILY PROTEIN"/>
    <property type="match status" value="1"/>
</dbReference>
<dbReference type="AlphaFoldDB" id="A0A8J7VZW4"/>
<feature type="transmembrane region" description="Helical" evidence="7">
    <location>
        <begin position="230"/>
        <end position="252"/>
    </location>
</feature>
<reference evidence="8" key="2">
    <citation type="submission" date="2021-04" db="EMBL/GenBank/DDBJ databases">
        <authorList>
            <person name="Liu J."/>
        </authorList>
    </citation>
    <scope>NUCLEOTIDE SEQUENCE</scope>
    <source>
        <strain evidence="8">BAD-6</strain>
    </source>
</reference>
<comment type="caution">
    <text evidence="8">The sequence shown here is derived from an EMBL/GenBank/DDBJ whole genome shotgun (WGS) entry which is preliminary data.</text>
</comment>
<protein>
    <submittedName>
        <fullName evidence="8">Uncharacterized protein</fullName>
    </submittedName>
</protein>
<keyword evidence="6 7" id="KW-0472">Membrane</keyword>
<evidence type="ECO:0000256" key="5">
    <source>
        <dbReference type="ARBA" id="ARBA00022989"/>
    </source>
</evidence>
<dbReference type="RefSeq" id="WP_227017918.1">
    <property type="nucleotide sequence ID" value="NZ_JAGSND010000004.1"/>
</dbReference>
<evidence type="ECO:0000256" key="2">
    <source>
        <dbReference type="ARBA" id="ARBA00022448"/>
    </source>
</evidence>
<keyword evidence="2" id="KW-0813">Transport</keyword>
<dbReference type="PANTHER" id="PTHR36838:SF3">
    <property type="entry name" value="TRANSPORTER AUXIN EFFLUX CARRIER EC FAMILY"/>
    <property type="match status" value="1"/>
</dbReference>
<feature type="transmembrane region" description="Helical" evidence="7">
    <location>
        <begin position="164"/>
        <end position="184"/>
    </location>
</feature>
<feature type="transmembrane region" description="Helical" evidence="7">
    <location>
        <begin position="6"/>
        <end position="22"/>
    </location>
</feature>
<feature type="transmembrane region" description="Helical" evidence="7">
    <location>
        <begin position="288"/>
        <end position="309"/>
    </location>
</feature>
<feature type="transmembrane region" description="Helical" evidence="7">
    <location>
        <begin position="123"/>
        <end position="143"/>
    </location>
</feature>
<organism evidence="8 9">
    <name type="scientific">Sinanaerobacter chloroacetimidivorans</name>
    <dbReference type="NCBI Taxonomy" id="2818044"/>
    <lineage>
        <taxon>Bacteria</taxon>
        <taxon>Bacillati</taxon>
        <taxon>Bacillota</taxon>
        <taxon>Clostridia</taxon>
        <taxon>Peptostreptococcales</taxon>
        <taxon>Anaerovoracaceae</taxon>
        <taxon>Sinanaerobacter</taxon>
    </lineage>
</organism>
<feature type="transmembrane region" description="Helical" evidence="7">
    <location>
        <begin position="94"/>
        <end position="117"/>
    </location>
</feature>
<keyword evidence="5 7" id="KW-1133">Transmembrane helix</keyword>
<feature type="transmembrane region" description="Helical" evidence="7">
    <location>
        <begin position="196"/>
        <end position="218"/>
    </location>
</feature>
<feature type="transmembrane region" description="Helical" evidence="7">
    <location>
        <begin position="59"/>
        <end position="82"/>
    </location>
</feature>
<keyword evidence="9" id="KW-1185">Reference proteome</keyword>
<accession>A0A8J7VZW4</accession>
<dbReference type="InterPro" id="IPR004776">
    <property type="entry name" value="Mem_transp_PIN-like"/>
</dbReference>
<feature type="transmembrane region" description="Helical" evidence="7">
    <location>
        <begin position="258"/>
        <end position="276"/>
    </location>
</feature>
<dbReference type="GO" id="GO:0055085">
    <property type="term" value="P:transmembrane transport"/>
    <property type="evidence" value="ECO:0007669"/>
    <property type="project" value="InterPro"/>
</dbReference>
<evidence type="ECO:0000256" key="4">
    <source>
        <dbReference type="ARBA" id="ARBA00022692"/>
    </source>
</evidence>
<sequence>MIALLEKLLPVLLTIMIGWALRKRRVISVQAMNELKNIIVNVALPCILFLSFGKTILEAKYIIIVVLVFAMCTAFYSAGFFLRRRVAGVFGSIFTPWFMGGFEFGMIGIGLFAALWGSENLPMIMLIGLGHEFFAWFVCVPYIQYKNSGAFNLVDTMKNFMKTPVILAIFGGLFVNITGLYQLIQTFFWGRALFSAMTSISNITVPLILMVIGYSLVIEGSSAIKMALYIMAKIAVVLSVGTVTLVLIQLLAGPMDPFFRIAFYAFLILPPSYLLPVLVKDNEEERHFFSQTVVYYTIVSFAGYIVLMLL</sequence>
<proteinExistence type="predicted"/>
<dbReference type="Proteomes" id="UP000675664">
    <property type="component" value="Unassembled WGS sequence"/>
</dbReference>
<evidence type="ECO:0000256" key="1">
    <source>
        <dbReference type="ARBA" id="ARBA00004141"/>
    </source>
</evidence>
<dbReference type="Pfam" id="PF03547">
    <property type="entry name" value="Mem_trans"/>
    <property type="match status" value="1"/>
</dbReference>
<evidence type="ECO:0000256" key="7">
    <source>
        <dbReference type="SAM" id="Phobius"/>
    </source>
</evidence>
<evidence type="ECO:0000256" key="6">
    <source>
        <dbReference type="ARBA" id="ARBA00023136"/>
    </source>
</evidence>
<reference evidence="8" key="1">
    <citation type="submission" date="2021-04" db="EMBL/GenBank/DDBJ databases">
        <title>Sinoanaerobacter chloroacetimidivorans sp. nov., an obligate anaerobic bacterium isolated from anaerobic sludge.</title>
        <authorList>
            <person name="Bao Y."/>
        </authorList>
    </citation>
    <scope>NUCLEOTIDE SEQUENCE</scope>
    <source>
        <strain evidence="8">BAD-6</strain>
    </source>
</reference>
<comment type="subcellular location">
    <subcellularLocation>
        <location evidence="1">Membrane</location>
        <topology evidence="1">Multi-pass membrane protein</topology>
    </subcellularLocation>
</comment>
<evidence type="ECO:0000313" key="8">
    <source>
        <dbReference type="EMBL" id="MBR0597786.1"/>
    </source>
</evidence>
<name>A0A8J7VZW4_9FIRM</name>
<dbReference type="GO" id="GO:0016020">
    <property type="term" value="C:membrane"/>
    <property type="evidence" value="ECO:0007669"/>
    <property type="project" value="UniProtKB-SubCell"/>
</dbReference>
<evidence type="ECO:0000313" key="9">
    <source>
        <dbReference type="Proteomes" id="UP000675664"/>
    </source>
</evidence>
<evidence type="ECO:0000256" key="3">
    <source>
        <dbReference type="ARBA" id="ARBA00022475"/>
    </source>
</evidence>
<gene>
    <name evidence="8" type="ORF">KCX82_07875</name>
</gene>
<keyword evidence="4 7" id="KW-0812">Transmembrane</keyword>
<dbReference type="EMBL" id="JAGSND010000004">
    <property type="protein sequence ID" value="MBR0597786.1"/>
    <property type="molecule type" value="Genomic_DNA"/>
</dbReference>